<sequence length="192" mass="21086">MPRDKSNQTAGNNFSGHLTNDDYSSICAWLSKPSNYSSCSGKPGSTTIGRQPASKENGFNLMVNELNKKTKWKGQKESSSRGFGLTEEDQTKGIITISQKLNLMCPCYEQMVHIFGSLPNLKYWANPLHENSKTATTNKSSIFATSQPSGSIQSSINSTHLASKSAQTPKAPQTDDLHKFLDDKLDNFTMAN</sequence>
<protein>
    <recommendedName>
        <fullName evidence="4">No apical meristem-associated C-terminal domain-containing protein</fullName>
    </recommendedName>
</protein>
<keyword evidence="3" id="KW-1185">Reference proteome</keyword>
<organism evidence="2 3">
    <name type="scientific">Phakopsora pachyrhizi</name>
    <name type="common">Asian soybean rust disease fungus</name>
    <dbReference type="NCBI Taxonomy" id="170000"/>
    <lineage>
        <taxon>Eukaryota</taxon>
        <taxon>Fungi</taxon>
        <taxon>Dikarya</taxon>
        <taxon>Basidiomycota</taxon>
        <taxon>Pucciniomycotina</taxon>
        <taxon>Pucciniomycetes</taxon>
        <taxon>Pucciniales</taxon>
        <taxon>Phakopsoraceae</taxon>
        <taxon>Phakopsora</taxon>
    </lineage>
</organism>
<evidence type="ECO:0000313" key="2">
    <source>
        <dbReference type="EMBL" id="CAH7687198.1"/>
    </source>
</evidence>
<dbReference type="EMBL" id="CALTRL010005843">
    <property type="protein sequence ID" value="CAH7687198.1"/>
    <property type="molecule type" value="Genomic_DNA"/>
</dbReference>
<evidence type="ECO:0000313" key="3">
    <source>
        <dbReference type="Proteomes" id="UP001153365"/>
    </source>
</evidence>
<comment type="caution">
    <text evidence="2">The sequence shown here is derived from an EMBL/GenBank/DDBJ whole genome shotgun (WGS) entry which is preliminary data.</text>
</comment>
<gene>
    <name evidence="2" type="ORF">PPACK8108_LOCUS21947</name>
</gene>
<accession>A0AAV0BMK5</accession>
<proteinExistence type="predicted"/>
<dbReference type="AlphaFoldDB" id="A0AAV0BMK5"/>
<reference evidence="2" key="1">
    <citation type="submission" date="2022-06" db="EMBL/GenBank/DDBJ databases">
        <authorList>
            <consortium name="SYNGENTA / RWTH Aachen University"/>
        </authorList>
    </citation>
    <scope>NUCLEOTIDE SEQUENCE</scope>
</reference>
<evidence type="ECO:0008006" key="4">
    <source>
        <dbReference type="Google" id="ProtNLM"/>
    </source>
</evidence>
<feature type="region of interest" description="Disordered" evidence="1">
    <location>
        <begin position="144"/>
        <end position="176"/>
    </location>
</feature>
<dbReference type="Proteomes" id="UP001153365">
    <property type="component" value="Unassembled WGS sequence"/>
</dbReference>
<evidence type="ECO:0000256" key="1">
    <source>
        <dbReference type="SAM" id="MobiDB-lite"/>
    </source>
</evidence>
<name>A0AAV0BMK5_PHAPC</name>
<feature type="compositionally biased region" description="Polar residues" evidence="1">
    <location>
        <begin position="144"/>
        <end position="171"/>
    </location>
</feature>